<dbReference type="SUPFAM" id="SSF47413">
    <property type="entry name" value="lambda repressor-like DNA-binding domains"/>
    <property type="match status" value="1"/>
</dbReference>
<dbReference type="InterPro" id="IPR014710">
    <property type="entry name" value="RmlC-like_jellyroll"/>
</dbReference>
<proteinExistence type="predicted"/>
<dbReference type="CDD" id="cd00093">
    <property type="entry name" value="HTH_XRE"/>
    <property type="match status" value="1"/>
</dbReference>
<accession>A0A2U1ZYB7</accession>
<gene>
    <name evidence="4" type="ORF">C8046_16295</name>
</gene>
<evidence type="ECO:0000256" key="1">
    <source>
        <dbReference type="ARBA" id="ARBA00023125"/>
    </source>
</evidence>
<sequence length="225" mass="24633">MSSQQARLRNQQAPPDSRRRSVTDPRIDEIGPRLRAARTDAGLTLEALAERAGISPSTLSRLESGKRQANLELLLPLARELRLGLDELVPPAVPDPRVRRKAHTRDGVTMVPLAPEGSPVQTVRITFEPGPPPPSLRTHDGYEWLYVISGRLRLQLAEHDLVLGPGEAAEFDTRTPHALSCHGETPCELVAIFNAAGERIHTRAAPRSRLPRSATTDEGDGPQED</sequence>
<dbReference type="CDD" id="cd02209">
    <property type="entry name" value="cupin_XRE_C"/>
    <property type="match status" value="1"/>
</dbReference>
<feature type="region of interest" description="Disordered" evidence="2">
    <location>
        <begin position="1"/>
        <end position="35"/>
    </location>
</feature>
<dbReference type="Pfam" id="PF01381">
    <property type="entry name" value="HTH_3"/>
    <property type="match status" value="1"/>
</dbReference>
<dbReference type="InterPro" id="IPR010982">
    <property type="entry name" value="Lambda_DNA-bd_dom_sf"/>
</dbReference>
<protein>
    <submittedName>
        <fullName evidence="4">XRE family transcriptional regulator</fullName>
    </submittedName>
</protein>
<dbReference type="Gene3D" id="2.60.120.10">
    <property type="entry name" value="Jelly Rolls"/>
    <property type="match status" value="1"/>
</dbReference>
<comment type="caution">
    <text evidence="4">The sequence shown here is derived from an EMBL/GenBank/DDBJ whole genome shotgun (WGS) entry which is preliminary data.</text>
</comment>
<dbReference type="InterPro" id="IPR001387">
    <property type="entry name" value="Cro/C1-type_HTH"/>
</dbReference>
<dbReference type="Gene3D" id="1.10.260.40">
    <property type="entry name" value="lambda repressor-like DNA-binding domains"/>
    <property type="match status" value="1"/>
</dbReference>
<feature type="compositionally biased region" description="Polar residues" evidence="2">
    <location>
        <begin position="1"/>
        <end position="14"/>
    </location>
</feature>
<dbReference type="OrthoDB" id="513181at2"/>
<evidence type="ECO:0000259" key="3">
    <source>
        <dbReference type="PROSITE" id="PS50943"/>
    </source>
</evidence>
<dbReference type="GO" id="GO:0005829">
    <property type="term" value="C:cytosol"/>
    <property type="evidence" value="ECO:0007669"/>
    <property type="project" value="TreeGrafter"/>
</dbReference>
<dbReference type="InterPro" id="IPR050807">
    <property type="entry name" value="TransReg_Diox_bact_type"/>
</dbReference>
<dbReference type="PANTHER" id="PTHR46797:SF1">
    <property type="entry name" value="METHYLPHOSPHONATE SYNTHASE"/>
    <property type="match status" value="1"/>
</dbReference>
<dbReference type="SMART" id="SM00530">
    <property type="entry name" value="HTH_XRE"/>
    <property type="match status" value="1"/>
</dbReference>
<dbReference type="PROSITE" id="PS50943">
    <property type="entry name" value="HTH_CROC1"/>
    <property type="match status" value="1"/>
</dbReference>
<evidence type="ECO:0000313" key="4">
    <source>
        <dbReference type="EMBL" id="PWD51971.1"/>
    </source>
</evidence>
<dbReference type="SUPFAM" id="SSF51182">
    <property type="entry name" value="RmlC-like cupins"/>
    <property type="match status" value="1"/>
</dbReference>
<name>A0A2U1ZYB7_9MICO</name>
<dbReference type="InterPro" id="IPR011051">
    <property type="entry name" value="RmlC_Cupin_sf"/>
</dbReference>
<feature type="domain" description="HTH cro/C1-type" evidence="3">
    <location>
        <begin position="34"/>
        <end position="88"/>
    </location>
</feature>
<keyword evidence="1" id="KW-0238">DNA-binding</keyword>
<dbReference type="Pfam" id="PF07883">
    <property type="entry name" value="Cupin_2"/>
    <property type="match status" value="1"/>
</dbReference>
<feature type="compositionally biased region" description="Basic and acidic residues" evidence="2">
    <location>
        <begin position="16"/>
        <end position="32"/>
    </location>
</feature>
<dbReference type="PANTHER" id="PTHR46797">
    <property type="entry name" value="HTH-TYPE TRANSCRIPTIONAL REGULATOR"/>
    <property type="match status" value="1"/>
</dbReference>
<dbReference type="AlphaFoldDB" id="A0A2U1ZYB7"/>
<dbReference type="GO" id="GO:0003677">
    <property type="term" value="F:DNA binding"/>
    <property type="evidence" value="ECO:0007669"/>
    <property type="project" value="UniProtKB-KW"/>
</dbReference>
<evidence type="ECO:0000313" key="5">
    <source>
        <dbReference type="Proteomes" id="UP000245166"/>
    </source>
</evidence>
<dbReference type="Proteomes" id="UP000245166">
    <property type="component" value="Unassembled WGS sequence"/>
</dbReference>
<reference evidence="4 5" key="1">
    <citation type="submission" date="2018-03" db="EMBL/GenBank/DDBJ databases">
        <title>Genome assembly of novel Miniimonas species PCH200.</title>
        <authorList>
            <person name="Thakur V."/>
            <person name="Kumar V."/>
            <person name="Singh D."/>
        </authorList>
    </citation>
    <scope>NUCLEOTIDE SEQUENCE [LARGE SCALE GENOMIC DNA]</scope>
    <source>
        <strain evidence="4 5">PCH200</strain>
    </source>
</reference>
<feature type="region of interest" description="Disordered" evidence="2">
    <location>
        <begin position="203"/>
        <end position="225"/>
    </location>
</feature>
<keyword evidence="5" id="KW-1185">Reference proteome</keyword>
<evidence type="ECO:0000256" key="2">
    <source>
        <dbReference type="SAM" id="MobiDB-lite"/>
    </source>
</evidence>
<dbReference type="GO" id="GO:0003700">
    <property type="term" value="F:DNA-binding transcription factor activity"/>
    <property type="evidence" value="ECO:0007669"/>
    <property type="project" value="TreeGrafter"/>
</dbReference>
<organism evidence="4 5">
    <name type="scientific">Serinibacter arcticus</name>
    <dbReference type="NCBI Taxonomy" id="1655435"/>
    <lineage>
        <taxon>Bacteria</taxon>
        <taxon>Bacillati</taxon>
        <taxon>Actinomycetota</taxon>
        <taxon>Actinomycetes</taxon>
        <taxon>Micrococcales</taxon>
        <taxon>Beutenbergiaceae</taxon>
        <taxon>Serinibacter</taxon>
    </lineage>
</organism>
<dbReference type="EMBL" id="PYHR01000002">
    <property type="protein sequence ID" value="PWD51971.1"/>
    <property type="molecule type" value="Genomic_DNA"/>
</dbReference>
<dbReference type="InterPro" id="IPR013096">
    <property type="entry name" value="Cupin_2"/>
</dbReference>